<dbReference type="OMA" id="TGHLANY"/>
<dbReference type="AlphaFoldDB" id="A0A356LB74"/>
<reference evidence="1 2" key="1">
    <citation type="journal article" date="2018" name="Nat. Biotechnol.">
        <title>A standardized bacterial taxonomy based on genome phylogeny substantially revises the tree of life.</title>
        <authorList>
            <person name="Parks D.H."/>
            <person name="Chuvochina M."/>
            <person name="Waite D.W."/>
            <person name="Rinke C."/>
            <person name="Skarshewski A."/>
            <person name="Chaumeil P.A."/>
            <person name="Hugenholtz P."/>
        </authorList>
    </citation>
    <scope>NUCLEOTIDE SEQUENCE [LARGE SCALE GENOMIC DNA]</scope>
    <source>
        <strain evidence="1">UBA10707</strain>
    </source>
</reference>
<sequence>MYNITSLGGGFIGFPDFCKTPPTMLPIPYPNFGTHLLAPNPCFRILFCCAPVHNKGTKKAISFGDQPGVAGGIASQIFMSKTGHLANYSNTYKLKNKPSVRLSGIEKSNRRNVIVFDAIPSIQFKNLCLAA</sequence>
<evidence type="ECO:0000313" key="1">
    <source>
        <dbReference type="EMBL" id="HBP28202.1"/>
    </source>
</evidence>
<dbReference type="EMBL" id="DOEK01000004">
    <property type="protein sequence ID" value="HBP28202.1"/>
    <property type="molecule type" value="Genomic_DNA"/>
</dbReference>
<comment type="caution">
    <text evidence="1">The sequence shown here is derived from an EMBL/GenBank/DDBJ whole genome shotgun (WGS) entry which is preliminary data.</text>
</comment>
<protein>
    <submittedName>
        <fullName evidence="1">DUF4150 domain-containing protein</fullName>
    </submittedName>
</protein>
<name>A0A356LB74_9BURK</name>
<dbReference type="Pfam" id="PF13665">
    <property type="entry name" value="Tox-PAAR-like"/>
    <property type="match status" value="1"/>
</dbReference>
<organism evidence="1 2">
    <name type="scientific">Advenella kashmirensis</name>
    <dbReference type="NCBI Taxonomy" id="310575"/>
    <lineage>
        <taxon>Bacteria</taxon>
        <taxon>Pseudomonadati</taxon>
        <taxon>Pseudomonadota</taxon>
        <taxon>Betaproteobacteria</taxon>
        <taxon>Burkholderiales</taxon>
        <taxon>Alcaligenaceae</taxon>
    </lineage>
</organism>
<gene>
    <name evidence="1" type="ORF">DD666_02155</name>
</gene>
<accession>A0A356LB74</accession>
<evidence type="ECO:0000313" key="2">
    <source>
        <dbReference type="Proteomes" id="UP000264036"/>
    </source>
</evidence>
<dbReference type="Proteomes" id="UP000264036">
    <property type="component" value="Unassembled WGS sequence"/>
</dbReference>
<proteinExistence type="predicted"/>